<evidence type="ECO:0000313" key="4">
    <source>
        <dbReference type="Proteomes" id="UP001056384"/>
    </source>
</evidence>
<keyword evidence="2" id="KW-0732">Signal</keyword>
<keyword evidence="4" id="KW-1185">Reference proteome</keyword>
<accession>A0A9Q9AYE0</accession>
<gene>
    <name evidence="3" type="ORF">Slin15195_G110130</name>
</gene>
<feature type="chain" id="PRO_5040275825" evidence="2">
    <location>
        <begin position="20"/>
        <end position="170"/>
    </location>
</feature>
<name>A0A9Q9AYE0_9PEZI</name>
<dbReference type="Proteomes" id="UP001056384">
    <property type="component" value="Chromosome 10"/>
</dbReference>
<feature type="signal peptide" evidence="2">
    <location>
        <begin position="1"/>
        <end position="19"/>
    </location>
</feature>
<feature type="compositionally biased region" description="Low complexity" evidence="1">
    <location>
        <begin position="67"/>
        <end position="92"/>
    </location>
</feature>
<dbReference type="AlphaFoldDB" id="A0A9Q9AYE0"/>
<reference evidence="3" key="1">
    <citation type="submission" date="2022-06" db="EMBL/GenBank/DDBJ databases">
        <title>Complete genome sequences of two strains of the flax pathogen Septoria linicola.</title>
        <authorList>
            <person name="Lapalu N."/>
            <person name="Simon A."/>
            <person name="Demenou B."/>
            <person name="Paumier D."/>
            <person name="Guillot M.-P."/>
            <person name="Gout L."/>
            <person name="Valade R."/>
        </authorList>
    </citation>
    <scope>NUCLEOTIDE SEQUENCE</scope>
    <source>
        <strain evidence="3">SE15195</strain>
    </source>
</reference>
<evidence type="ECO:0000313" key="3">
    <source>
        <dbReference type="EMBL" id="USW57694.1"/>
    </source>
</evidence>
<sequence length="170" mass="17889">MLTTNILTCALLAGQYVAAAYLPIKVYPRHDEDSPQLVTVTQVIRLTTLVAPTPSPSSKSKSRKTITRTSTKVVQSTPSNSAQSPSNSPTSSIKLCNGGLGMPYECPGSTSQPSSTKAKTKTRSSVPMCTGAIGVYECANPTAKPSKFKTKPLTPIATAKPTIEVVDAYP</sequence>
<evidence type="ECO:0000256" key="1">
    <source>
        <dbReference type="SAM" id="MobiDB-lite"/>
    </source>
</evidence>
<dbReference type="EMBL" id="CP099427">
    <property type="protein sequence ID" value="USW57694.1"/>
    <property type="molecule type" value="Genomic_DNA"/>
</dbReference>
<protein>
    <submittedName>
        <fullName evidence="3">Uncharacterized protein</fullName>
    </submittedName>
</protein>
<evidence type="ECO:0000256" key="2">
    <source>
        <dbReference type="SAM" id="SignalP"/>
    </source>
</evidence>
<organism evidence="3 4">
    <name type="scientific">Septoria linicola</name>
    <dbReference type="NCBI Taxonomy" id="215465"/>
    <lineage>
        <taxon>Eukaryota</taxon>
        <taxon>Fungi</taxon>
        <taxon>Dikarya</taxon>
        <taxon>Ascomycota</taxon>
        <taxon>Pezizomycotina</taxon>
        <taxon>Dothideomycetes</taxon>
        <taxon>Dothideomycetidae</taxon>
        <taxon>Mycosphaerellales</taxon>
        <taxon>Mycosphaerellaceae</taxon>
        <taxon>Septoria</taxon>
    </lineage>
</organism>
<proteinExistence type="predicted"/>
<feature type="region of interest" description="Disordered" evidence="1">
    <location>
        <begin position="51"/>
        <end position="96"/>
    </location>
</feature>